<keyword evidence="1" id="KW-0732">Signal</keyword>
<name>A0A7S2E914_TRICV</name>
<dbReference type="EMBL" id="HBGO01003539">
    <property type="protein sequence ID" value="CAD9322604.1"/>
    <property type="molecule type" value="Transcribed_RNA"/>
</dbReference>
<evidence type="ECO:0000256" key="1">
    <source>
        <dbReference type="SAM" id="SignalP"/>
    </source>
</evidence>
<proteinExistence type="predicted"/>
<gene>
    <name evidence="2" type="ORF">OSIN01602_LOCUS1971</name>
</gene>
<reference evidence="2" key="1">
    <citation type="submission" date="2021-01" db="EMBL/GenBank/DDBJ databases">
        <authorList>
            <person name="Corre E."/>
            <person name="Pelletier E."/>
            <person name="Niang G."/>
            <person name="Scheremetjew M."/>
            <person name="Finn R."/>
            <person name="Kale V."/>
            <person name="Holt S."/>
            <person name="Cochrane G."/>
            <person name="Meng A."/>
            <person name="Brown T."/>
            <person name="Cohen L."/>
        </authorList>
    </citation>
    <scope>NUCLEOTIDE SEQUENCE</scope>
    <source>
        <strain evidence="2">Grunow 1884</strain>
    </source>
</reference>
<sequence>MKMRLALIAVAMVILLLGSDVYAGCSDDCSDCDNRSSCSEDKNCLWAVCYDESTGIVCTTNTHEERENPGGGRLLRRQLAEPCGTLSSPCCNDSAENCELNCGDQGCKWTEGVLGPGGGSACANNGIVCVVLPVPKPSPKCTKKELVV</sequence>
<protein>
    <submittedName>
        <fullName evidence="2">Uncharacterized protein</fullName>
    </submittedName>
</protein>
<organism evidence="2">
    <name type="scientific">Trieres chinensis</name>
    <name type="common">Marine centric diatom</name>
    <name type="synonym">Odontella sinensis</name>
    <dbReference type="NCBI Taxonomy" id="1514140"/>
    <lineage>
        <taxon>Eukaryota</taxon>
        <taxon>Sar</taxon>
        <taxon>Stramenopiles</taxon>
        <taxon>Ochrophyta</taxon>
        <taxon>Bacillariophyta</taxon>
        <taxon>Mediophyceae</taxon>
        <taxon>Biddulphiophycidae</taxon>
        <taxon>Eupodiscales</taxon>
        <taxon>Parodontellaceae</taxon>
        <taxon>Trieres</taxon>
    </lineage>
</organism>
<dbReference type="AlphaFoldDB" id="A0A7S2E914"/>
<accession>A0A7S2E914</accession>
<feature type="signal peptide" evidence="1">
    <location>
        <begin position="1"/>
        <end position="23"/>
    </location>
</feature>
<feature type="chain" id="PRO_5031431468" evidence="1">
    <location>
        <begin position="24"/>
        <end position="148"/>
    </location>
</feature>
<evidence type="ECO:0000313" key="2">
    <source>
        <dbReference type="EMBL" id="CAD9322604.1"/>
    </source>
</evidence>